<reference evidence="5 6" key="1">
    <citation type="submission" date="2018-04" db="EMBL/GenBank/DDBJ databases">
        <title>Sphingobacterium sp. M46 Genome.</title>
        <authorList>
            <person name="Cheng J."/>
            <person name="Li Y."/>
        </authorList>
    </citation>
    <scope>NUCLEOTIDE SEQUENCE [LARGE SCALE GENOMIC DNA]</scope>
    <source>
        <strain evidence="5 6">M46</strain>
    </source>
</reference>
<comment type="subcellular location">
    <subcellularLocation>
        <location evidence="1">Cell outer membrane</location>
        <topology evidence="1">Multi-pass membrane protein</topology>
    </subcellularLocation>
</comment>
<evidence type="ECO:0000256" key="1">
    <source>
        <dbReference type="PROSITE-ProRule" id="PRU01360"/>
    </source>
</evidence>
<dbReference type="FunFam" id="2.170.130.10:FF:000003">
    <property type="entry name" value="SusC/RagA family TonB-linked outer membrane protein"/>
    <property type="match status" value="1"/>
</dbReference>
<evidence type="ECO:0000259" key="4">
    <source>
        <dbReference type="Pfam" id="PF07715"/>
    </source>
</evidence>
<feature type="domain" description="TonB-dependent receptor-like beta-barrel" evidence="3">
    <location>
        <begin position="415"/>
        <end position="934"/>
    </location>
</feature>
<dbReference type="InterPro" id="IPR000531">
    <property type="entry name" value="Beta-barrel_TonB"/>
</dbReference>
<evidence type="ECO:0000313" key="5">
    <source>
        <dbReference type="EMBL" id="PUV24810.1"/>
    </source>
</evidence>
<dbReference type="PROSITE" id="PS52016">
    <property type="entry name" value="TONB_DEPENDENT_REC_3"/>
    <property type="match status" value="1"/>
</dbReference>
<evidence type="ECO:0000259" key="3">
    <source>
        <dbReference type="Pfam" id="PF00593"/>
    </source>
</evidence>
<organism evidence="5 6">
    <name type="scientific">Sphingobacterium athyrii</name>
    <dbReference type="NCBI Taxonomy" id="2152717"/>
    <lineage>
        <taxon>Bacteria</taxon>
        <taxon>Pseudomonadati</taxon>
        <taxon>Bacteroidota</taxon>
        <taxon>Sphingobacteriia</taxon>
        <taxon>Sphingobacteriales</taxon>
        <taxon>Sphingobacteriaceae</taxon>
        <taxon>Sphingobacterium</taxon>
    </lineage>
</organism>
<keyword evidence="1" id="KW-0813">Transport</keyword>
<dbReference type="SUPFAM" id="SSF56935">
    <property type="entry name" value="Porins"/>
    <property type="match status" value="1"/>
</dbReference>
<keyword evidence="1 2" id="KW-0472">Membrane</keyword>
<keyword evidence="1" id="KW-0812">Transmembrane</keyword>
<keyword evidence="6" id="KW-1185">Reference proteome</keyword>
<accession>A0A363NVP9</accession>
<name>A0A363NVP9_9SPHI</name>
<dbReference type="InterPro" id="IPR037066">
    <property type="entry name" value="Plug_dom_sf"/>
</dbReference>
<dbReference type="Pfam" id="PF07715">
    <property type="entry name" value="Plug"/>
    <property type="match status" value="1"/>
</dbReference>
<comment type="similarity">
    <text evidence="1 2">Belongs to the TonB-dependent receptor family.</text>
</comment>
<dbReference type="Pfam" id="PF00593">
    <property type="entry name" value="TonB_dep_Rec_b-barrel"/>
    <property type="match status" value="1"/>
</dbReference>
<comment type="caution">
    <text evidence="5">The sequence shown here is derived from an EMBL/GenBank/DDBJ whole genome shotgun (WGS) entry which is preliminary data.</text>
</comment>
<dbReference type="NCBIfam" id="TIGR04056">
    <property type="entry name" value="OMP_RagA_SusC"/>
    <property type="match status" value="1"/>
</dbReference>
<dbReference type="InterPro" id="IPR008969">
    <property type="entry name" value="CarboxyPept-like_regulatory"/>
</dbReference>
<dbReference type="InterPro" id="IPR023996">
    <property type="entry name" value="TonB-dep_OMP_SusC/RagA"/>
</dbReference>
<gene>
    <name evidence="5" type="ORF">DCO56_07550</name>
</gene>
<dbReference type="Gene3D" id="2.170.130.10">
    <property type="entry name" value="TonB-dependent receptor, plug domain"/>
    <property type="match status" value="1"/>
</dbReference>
<keyword evidence="1" id="KW-0998">Cell outer membrane</keyword>
<dbReference type="OrthoDB" id="600887at2"/>
<dbReference type="InterPro" id="IPR039426">
    <property type="entry name" value="TonB-dep_rcpt-like"/>
</dbReference>
<dbReference type="RefSeq" id="WP_108633146.1">
    <property type="nucleotide sequence ID" value="NZ_QCXX01000002.1"/>
</dbReference>
<dbReference type="SUPFAM" id="SSF49464">
    <property type="entry name" value="Carboxypeptidase regulatory domain-like"/>
    <property type="match status" value="1"/>
</dbReference>
<evidence type="ECO:0000256" key="2">
    <source>
        <dbReference type="RuleBase" id="RU003357"/>
    </source>
</evidence>
<dbReference type="Pfam" id="PF13715">
    <property type="entry name" value="CarbopepD_reg_2"/>
    <property type="match status" value="1"/>
</dbReference>
<dbReference type="InterPro" id="IPR023997">
    <property type="entry name" value="TonB-dep_OMP_SusC/RagA_CS"/>
</dbReference>
<dbReference type="Proteomes" id="UP000250831">
    <property type="component" value="Unassembled WGS sequence"/>
</dbReference>
<dbReference type="GO" id="GO:0009279">
    <property type="term" value="C:cell outer membrane"/>
    <property type="evidence" value="ECO:0007669"/>
    <property type="project" value="UniProtKB-SubCell"/>
</dbReference>
<dbReference type="AlphaFoldDB" id="A0A363NVP9"/>
<keyword evidence="1" id="KW-1134">Transmembrane beta strand</keyword>
<evidence type="ECO:0000313" key="6">
    <source>
        <dbReference type="Proteomes" id="UP000250831"/>
    </source>
</evidence>
<proteinExistence type="inferred from homology"/>
<protein>
    <recommendedName>
        <fullName evidence="7">SusC/RagA family TonB-linked outer membrane protein</fullName>
    </recommendedName>
</protein>
<sequence>MILKQIKIRDVINRNCLLVGLPFISMGAFASVPSFPYLEKIPIQRVLNSAGSAVNFQQQIVGQVLDAKGQPLAGVEVRNLKNSSVTVTDQEGRFKLNGSSSDQIQFRLIGFSTKVALARDVQALVLETNESTLDEVVVVGYGKQKKETLTGSVSSVRFDESTVSRPNMNLASALVGKASGLNIAQTSGSPGAEGFDLLIRGKGTMNDASPLVVIDGVPGALNDVNPNDVESISVLKDASSAAIYGSRAANGVILVTTKRGKGEDFTVTYNGYFGRQQVAKNIDFITDMATHMELVNESEGREKYSAELIDTWRKESAAGNPLYPNTDWYKEMLNTAPLTEHTLSVRGGGKKGNFAMSLGFLDNKGVVDNSGFKKYDFRINADTKIKNILTLGGNVFGTWSNRQPLDVNSFFGAIRNTTPGVVPQYEDGRYGGEMFLGLPQGSNPRAYVDNIRGDYERQKLGLKFFSIVNFMENLEWESSFGFNYNNNRNWEYVRPYSLWNLQTGLEYQKKPSVSSLFNGSIRNYTTVLNTLLRYRETIADNHHLAVLLGFDQQYNRMDKFDAKKNDILGDDAIYILDAGANLEAINGSGTDDALQSYFGRLNYDFKGKYLFEANARYDGSSRFAKENRWGFFPSFSAGWRVTEEEFAQPLKAIFDEIKIRGSWGKLGNNRIGDYTYQVVYGSYLYPFGGQLKQGVAPKEIANSKIMWETTTIANIGLDLALLNNRLTFSAEYFDRNTSDILTKIPIPMVMGNFSPPWQNIAEMRNRGVDLQLGYFGKIGADWSYGLNGNLSFLNNKVIKFNGNRSINESYITMEGKPFNSFYMLEFDRIIQDQSEIDQLKADGYTFGTYVGGEPKPGDMLYKDVNGDKVFNEEDRVVKNYSGLPKVTYGLSLNAGFKGFDLNVVAQGVSGVKQYWGNDGFNTFNINEGFLQNAEILNRWTPENHSTEYPRLRTSGSALNTVYSDYWLHNTSFLRIKSLQLGYALPKEASAKFKVDRLRVFANLENYFTFTKFKGYNPENASVSYPLMKQWVVGLNVTF</sequence>
<dbReference type="InterPro" id="IPR012910">
    <property type="entry name" value="Plug_dom"/>
</dbReference>
<keyword evidence="2" id="KW-0798">TonB box</keyword>
<dbReference type="EMBL" id="QCXX01000002">
    <property type="protein sequence ID" value="PUV24810.1"/>
    <property type="molecule type" value="Genomic_DNA"/>
</dbReference>
<evidence type="ECO:0008006" key="7">
    <source>
        <dbReference type="Google" id="ProtNLM"/>
    </source>
</evidence>
<feature type="domain" description="TonB-dependent receptor plug" evidence="4">
    <location>
        <begin position="146"/>
        <end position="252"/>
    </location>
</feature>
<dbReference type="NCBIfam" id="TIGR04057">
    <property type="entry name" value="SusC_RagA_signa"/>
    <property type="match status" value="1"/>
</dbReference>